<dbReference type="InterPro" id="IPR017900">
    <property type="entry name" value="4Fe4S_Fe_S_CS"/>
</dbReference>
<keyword evidence="6 8" id="KW-0408">Iron</keyword>
<dbReference type="SUPFAM" id="SSF142019">
    <property type="entry name" value="Nqo1 FMN-binding domain-like"/>
    <property type="match status" value="1"/>
</dbReference>
<keyword evidence="8" id="KW-0997">Cell inner membrane</keyword>
<feature type="region of interest" description="Disordered" evidence="9">
    <location>
        <begin position="444"/>
        <end position="541"/>
    </location>
</feature>
<dbReference type="SUPFAM" id="SSF46548">
    <property type="entry name" value="alpha-helical ferredoxin"/>
    <property type="match status" value="1"/>
</dbReference>
<protein>
    <recommendedName>
        <fullName evidence="8">Ion-translocating oxidoreductase complex subunit C</fullName>
        <ecNumber evidence="8">7.-.-.-</ecNumber>
    </recommendedName>
    <alternativeName>
        <fullName evidence="8">Rnf electron transport complex subunit C</fullName>
    </alternativeName>
</protein>
<keyword evidence="2 8" id="KW-0004">4Fe-4S</keyword>
<sequence>MAEHTTPILPGLFQGGMHPAEHKEATAGRAIRAMAVPEVLHVPLNQHIGNPAQAVVQAGETVRKGDVIAKPDGFVSVPIHAPTSGTVTAVADYPAPHPSGLSAPAVSIEADGRDEWTELTPHPDYEQLQPAEIRALVRQAGIVGLGGAGFPAFIKLNPGPDRAVDTVVLNGGESEPYLTCDDRLMRERPAEILQGGSVLAYALGAERVVVGIEANKPEAFQAMATAAADWPMVDVVLVENRYPMGAEKQLIQTVTGREVPSGRLPADVGVINQNVGTAYAVYRAVVHGEPLIERVLTAAGSALAEPANLTVRLGTPIEEVARACGGYSDLGRLIMGGPLVGSALHTTEAPVVKETNGLIFQSRAEVDGAFSLPCIRCGACVDACPVNLMPNEMYNLARNKEFERITEYDLFDCIECGCCTYVCPSHLPLVHYYRYAKNEIEAKEREKEKADIARRRTEARDARLQREKEEKEAKRRAKKKGPAKESGGEGESGDAREAAARKAAEKRRAMRGQGRQESQEQAAGADEDGGGTSAPQQQDQE</sequence>
<dbReference type="EC" id="7.-.-.-" evidence="8"/>
<dbReference type="PANTHER" id="PTHR43034:SF2">
    <property type="entry name" value="ION-TRANSLOCATING OXIDOREDUCTASE COMPLEX SUBUNIT C"/>
    <property type="match status" value="1"/>
</dbReference>
<evidence type="ECO:0000256" key="9">
    <source>
        <dbReference type="SAM" id="MobiDB-lite"/>
    </source>
</evidence>
<evidence type="ECO:0000259" key="10">
    <source>
        <dbReference type="PROSITE" id="PS51379"/>
    </source>
</evidence>
<feature type="binding site" evidence="8">
    <location>
        <position position="413"/>
    </location>
    <ligand>
        <name>[4Fe-4S] cluster</name>
        <dbReference type="ChEBI" id="CHEBI:49883"/>
        <label>2</label>
    </ligand>
</feature>
<feature type="binding site" evidence="8">
    <location>
        <position position="416"/>
    </location>
    <ligand>
        <name>[4Fe-4S] cluster</name>
        <dbReference type="ChEBI" id="CHEBI:49883"/>
        <label>2</label>
    </ligand>
</feature>
<evidence type="ECO:0000256" key="4">
    <source>
        <dbReference type="ARBA" id="ARBA00022737"/>
    </source>
</evidence>
<dbReference type="Pfam" id="PF01512">
    <property type="entry name" value="Complex1_51K"/>
    <property type="match status" value="1"/>
</dbReference>
<dbReference type="InterPro" id="IPR026902">
    <property type="entry name" value="RnfC_N"/>
</dbReference>
<evidence type="ECO:0000256" key="3">
    <source>
        <dbReference type="ARBA" id="ARBA00022723"/>
    </source>
</evidence>
<dbReference type="PROSITE" id="PS00198">
    <property type="entry name" value="4FE4S_FER_1"/>
    <property type="match status" value="1"/>
</dbReference>
<comment type="cofactor">
    <cofactor evidence="8">
        <name>[4Fe-4S] cluster</name>
        <dbReference type="ChEBI" id="CHEBI:49883"/>
    </cofactor>
    <text evidence="8">Binds 2 [4Fe-4S] clusters per subunit.</text>
</comment>
<dbReference type="HAMAP" id="MF_00461">
    <property type="entry name" value="RsxC_RnfC"/>
    <property type="match status" value="1"/>
</dbReference>
<evidence type="ECO:0000256" key="8">
    <source>
        <dbReference type="HAMAP-Rule" id="MF_00461"/>
    </source>
</evidence>
<accession>A0ABV4TQQ8</accession>
<dbReference type="InterPro" id="IPR037225">
    <property type="entry name" value="Nuo51_FMN-bd_sf"/>
</dbReference>
<feature type="binding site" evidence="8">
    <location>
        <position position="374"/>
    </location>
    <ligand>
        <name>[4Fe-4S] cluster</name>
        <dbReference type="ChEBI" id="CHEBI:49883"/>
        <label>1</label>
    </ligand>
</feature>
<evidence type="ECO:0000256" key="2">
    <source>
        <dbReference type="ARBA" id="ARBA00022485"/>
    </source>
</evidence>
<feature type="region of interest" description="Disordered" evidence="9">
    <location>
        <begin position="1"/>
        <end position="24"/>
    </location>
</feature>
<dbReference type="Pfam" id="PF13375">
    <property type="entry name" value="RnfC_N"/>
    <property type="match status" value="1"/>
</dbReference>
<name>A0ABV4TQQ8_9GAMM</name>
<dbReference type="InterPro" id="IPR010208">
    <property type="entry name" value="Ion_transpt_RnfC/RsxC"/>
</dbReference>
<dbReference type="InterPro" id="IPR017896">
    <property type="entry name" value="4Fe4S_Fe-S-bd"/>
</dbReference>
<comment type="similarity">
    <text evidence="8">Belongs to the 4Fe4S bacterial-type ferredoxin family. RnfC subfamily.</text>
</comment>
<keyword evidence="12" id="KW-1185">Reference proteome</keyword>
<dbReference type="PROSITE" id="PS51379">
    <property type="entry name" value="4FE4S_FER_2"/>
    <property type="match status" value="2"/>
</dbReference>
<proteinExistence type="inferred from homology"/>
<dbReference type="InterPro" id="IPR011538">
    <property type="entry name" value="Nuo51_FMN-bd"/>
</dbReference>
<evidence type="ECO:0000256" key="6">
    <source>
        <dbReference type="ARBA" id="ARBA00023004"/>
    </source>
</evidence>
<keyword evidence="8" id="KW-0472">Membrane</keyword>
<comment type="function">
    <text evidence="8">Part of a membrane-bound complex that couples electron transfer with translocation of ions across the membrane.</text>
</comment>
<organism evidence="11 12">
    <name type="scientific">Thiohalorhabdus methylotrophus</name>
    <dbReference type="NCBI Taxonomy" id="3242694"/>
    <lineage>
        <taxon>Bacteria</taxon>
        <taxon>Pseudomonadati</taxon>
        <taxon>Pseudomonadota</taxon>
        <taxon>Gammaproteobacteria</taxon>
        <taxon>Thiohalorhabdales</taxon>
        <taxon>Thiohalorhabdaceae</taxon>
        <taxon>Thiohalorhabdus</taxon>
    </lineage>
</organism>
<evidence type="ECO:0000256" key="5">
    <source>
        <dbReference type="ARBA" id="ARBA00022982"/>
    </source>
</evidence>
<feature type="binding site" evidence="8">
    <location>
        <position position="380"/>
    </location>
    <ligand>
        <name>[4Fe-4S] cluster</name>
        <dbReference type="ChEBI" id="CHEBI:49883"/>
        <label>1</label>
    </ligand>
</feature>
<dbReference type="NCBIfam" id="NF003454">
    <property type="entry name" value="PRK05035.1"/>
    <property type="match status" value="1"/>
</dbReference>
<feature type="compositionally biased region" description="Basic and acidic residues" evidence="9">
    <location>
        <begin position="444"/>
        <end position="473"/>
    </location>
</feature>
<evidence type="ECO:0000313" key="12">
    <source>
        <dbReference type="Proteomes" id="UP001575181"/>
    </source>
</evidence>
<keyword evidence="4 8" id="KW-0677">Repeat</keyword>
<evidence type="ECO:0000313" key="11">
    <source>
        <dbReference type="EMBL" id="MFA9459674.1"/>
    </source>
</evidence>
<gene>
    <name evidence="11" type="primary">rsxC</name>
    <name evidence="8" type="synonym">rnfC</name>
    <name evidence="11" type="ORF">ACERLL_02395</name>
</gene>
<dbReference type="Pfam" id="PF12838">
    <property type="entry name" value="Fer4_7"/>
    <property type="match status" value="1"/>
</dbReference>
<feature type="domain" description="4Fe-4S ferredoxin-type" evidence="10">
    <location>
        <begin position="362"/>
        <end position="394"/>
    </location>
</feature>
<keyword evidence="1 8" id="KW-0813">Transport</keyword>
<dbReference type="PANTHER" id="PTHR43034">
    <property type="entry name" value="ION-TRANSLOCATING OXIDOREDUCTASE COMPLEX SUBUNIT C"/>
    <property type="match status" value="1"/>
</dbReference>
<keyword evidence="3 8" id="KW-0479">Metal-binding</keyword>
<feature type="binding site" evidence="8">
    <location>
        <position position="419"/>
    </location>
    <ligand>
        <name>[4Fe-4S] cluster</name>
        <dbReference type="ChEBI" id="CHEBI:49883"/>
        <label>2</label>
    </ligand>
</feature>
<feature type="binding site" evidence="8">
    <location>
        <position position="377"/>
    </location>
    <ligand>
        <name>[4Fe-4S] cluster</name>
        <dbReference type="ChEBI" id="CHEBI:49883"/>
        <label>1</label>
    </ligand>
</feature>
<keyword evidence="8" id="KW-1278">Translocase</keyword>
<feature type="binding site" evidence="8">
    <location>
        <position position="384"/>
    </location>
    <ligand>
        <name>[4Fe-4S] cluster</name>
        <dbReference type="ChEBI" id="CHEBI:49883"/>
        <label>2</label>
    </ligand>
</feature>
<keyword evidence="8" id="KW-1003">Cell membrane</keyword>
<keyword evidence="5 8" id="KW-0249">Electron transport</keyword>
<dbReference type="Gene3D" id="3.40.50.11540">
    <property type="entry name" value="NADH-ubiquinone oxidoreductase 51kDa subunit"/>
    <property type="match status" value="1"/>
</dbReference>
<evidence type="ECO:0000256" key="1">
    <source>
        <dbReference type="ARBA" id="ARBA00022448"/>
    </source>
</evidence>
<dbReference type="Gene3D" id="3.30.70.3270">
    <property type="match status" value="1"/>
</dbReference>
<dbReference type="RefSeq" id="WP_373654463.1">
    <property type="nucleotide sequence ID" value="NZ_JBGUAW010000002.1"/>
</dbReference>
<comment type="subcellular location">
    <subcellularLocation>
        <location evidence="8">Cell inner membrane</location>
        <topology evidence="8">Peripheral membrane protein</topology>
    </subcellularLocation>
</comment>
<comment type="subunit">
    <text evidence="8">The complex is composed of six subunits: RnfA, RnfB, RnfC, RnfD, RnfE and RnfG.</text>
</comment>
<feature type="compositionally biased region" description="Basic and acidic residues" evidence="9">
    <location>
        <begin position="482"/>
        <end position="507"/>
    </location>
</feature>
<feature type="domain" description="4Fe-4S ferredoxin-type" evidence="10">
    <location>
        <begin position="404"/>
        <end position="433"/>
    </location>
</feature>
<feature type="binding site" evidence="8">
    <location>
        <position position="423"/>
    </location>
    <ligand>
        <name>[4Fe-4S] cluster</name>
        <dbReference type="ChEBI" id="CHEBI:49883"/>
        <label>1</label>
    </ligand>
</feature>
<comment type="caution">
    <text evidence="11">The sequence shown here is derived from an EMBL/GenBank/DDBJ whole genome shotgun (WGS) entry which is preliminary data.</text>
</comment>
<keyword evidence="7 8" id="KW-0411">Iron-sulfur</keyword>
<dbReference type="EMBL" id="JBGUAW010000002">
    <property type="protein sequence ID" value="MFA9459674.1"/>
    <property type="molecule type" value="Genomic_DNA"/>
</dbReference>
<evidence type="ECO:0000256" key="7">
    <source>
        <dbReference type="ARBA" id="ARBA00023014"/>
    </source>
</evidence>
<dbReference type="Proteomes" id="UP001575181">
    <property type="component" value="Unassembled WGS sequence"/>
</dbReference>
<dbReference type="NCBIfam" id="TIGR01945">
    <property type="entry name" value="rnfC"/>
    <property type="match status" value="1"/>
</dbReference>
<reference evidence="11 12" key="1">
    <citation type="submission" date="2024-08" db="EMBL/GenBank/DDBJ databases">
        <title>Whole-genome sequencing of halo(alkali)philic microorganisms from hypersaline lakes.</title>
        <authorList>
            <person name="Sorokin D.Y."/>
            <person name="Merkel A.Y."/>
            <person name="Messina E."/>
            <person name="Yakimov M."/>
        </authorList>
    </citation>
    <scope>NUCLEOTIDE SEQUENCE [LARGE SCALE GENOMIC DNA]</scope>
    <source>
        <strain evidence="11 12">Cl-TMA</strain>
    </source>
</reference>